<feature type="non-terminal residue" evidence="5">
    <location>
        <position position="197"/>
    </location>
</feature>
<dbReference type="SUPFAM" id="SSF53335">
    <property type="entry name" value="S-adenosyl-L-methionine-dependent methyltransferases"/>
    <property type="match status" value="1"/>
</dbReference>
<dbReference type="OMA" id="RDFISVW"/>
<dbReference type="InterPro" id="IPR008854">
    <property type="entry name" value="TPMT"/>
</dbReference>
<keyword evidence="2 5" id="KW-0489">Methyltransferase</keyword>
<evidence type="ECO:0000256" key="4">
    <source>
        <dbReference type="ARBA" id="ARBA00022691"/>
    </source>
</evidence>
<evidence type="ECO:0000256" key="1">
    <source>
        <dbReference type="ARBA" id="ARBA00022553"/>
    </source>
</evidence>
<dbReference type="InParanoid" id="A0A066WPE7"/>
<dbReference type="EMBL" id="JMSN01000006">
    <property type="protein sequence ID" value="KDN52844.1"/>
    <property type="molecule type" value="Genomic_DNA"/>
</dbReference>
<comment type="caution">
    <text evidence="5">The sequence shown here is derived from an EMBL/GenBank/DDBJ whole genome shotgun (WGS) entry which is preliminary data.</text>
</comment>
<dbReference type="PANTHER" id="PTHR32183:SF6">
    <property type="entry name" value="CYSTEINE SULFINATE DESULFINASE_CYSTEINE DESULFURASE AND RELATED ENZYMES"/>
    <property type="match status" value="1"/>
</dbReference>
<keyword evidence="1" id="KW-0597">Phosphoprotein</keyword>
<dbReference type="Gene3D" id="3.40.50.150">
    <property type="entry name" value="Vaccinia Virus protein VP39"/>
    <property type="match status" value="1"/>
</dbReference>
<dbReference type="Pfam" id="PF05724">
    <property type="entry name" value="TPMT"/>
    <property type="match status" value="1"/>
</dbReference>
<evidence type="ECO:0000256" key="3">
    <source>
        <dbReference type="ARBA" id="ARBA00022679"/>
    </source>
</evidence>
<keyword evidence="4" id="KW-0949">S-adenosyl-L-methionine</keyword>
<keyword evidence="3 5" id="KW-0808">Transferase</keyword>
<organism evidence="5 6">
    <name type="scientific">Tilletiaria anomala (strain ATCC 24038 / CBS 436.72 / UBC 951)</name>
    <dbReference type="NCBI Taxonomy" id="1037660"/>
    <lineage>
        <taxon>Eukaryota</taxon>
        <taxon>Fungi</taxon>
        <taxon>Dikarya</taxon>
        <taxon>Basidiomycota</taxon>
        <taxon>Ustilaginomycotina</taxon>
        <taxon>Exobasidiomycetes</taxon>
        <taxon>Georgefischeriales</taxon>
        <taxon>Tilletiariaceae</taxon>
        <taxon>Tilletiaria</taxon>
    </lineage>
</organism>
<dbReference type="PROSITE" id="PS51585">
    <property type="entry name" value="SAM_MT_TPMT"/>
    <property type="match status" value="1"/>
</dbReference>
<evidence type="ECO:0000313" key="5">
    <source>
        <dbReference type="EMBL" id="KDN52844.1"/>
    </source>
</evidence>
<dbReference type="CDD" id="cd02440">
    <property type="entry name" value="AdoMet_MTases"/>
    <property type="match status" value="1"/>
</dbReference>
<reference evidence="5 6" key="1">
    <citation type="submission" date="2014-05" db="EMBL/GenBank/DDBJ databases">
        <title>Draft genome sequence of a rare smut relative, Tilletiaria anomala UBC 951.</title>
        <authorList>
            <consortium name="DOE Joint Genome Institute"/>
            <person name="Toome M."/>
            <person name="Kuo A."/>
            <person name="Henrissat B."/>
            <person name="Lipzen A."/>
            <person name="Tritt A."/>
            <person name="Yoshinaga Y."/>
            <person name="Zane M."/>
            <person name="Barry K."/>
            <person name="Grigoriev I.V."/>
            <person name="Spatafora J.W."/>
            <person name="Aimea M.C."/>
        </authorList>
    </citation>
    <scope>NUCLEOTIDE SEQUENCE [LARGE SCALE GENOMIC DNA]</scope>
    <source>
        <strain evidence="5 6">UBC 951</strain>
    </source>
</reference>
<dbReference type="GeneID" id="25262074"/>
<sequence>VGELQKVVTERSSQGDHHVWDDAWSQSLTPWDAQEAQPGLLWALNYPEIAKHLPKGGKALVAGCGRGYDAEQLAKAGYSPSIGVDISPIAVAKAKEWFAAKGDQSVKKAVQFFEADFFKLGTSEGNLAVGTDVTVAYDYTFFCALPPSFRSMWADIYSKVIKADGVLICMVYPIHGDRPGGPPYSVSPQMYKDLLSS</sequence>
<evidence type="ECO:0000256" key="2">
    <source>
        <dbReference type="ARBA" id="ARBA00022603"/>
    </source>
</evidence>
<evidence type="ECO:0000313" key="6">
    <source>
        <dbReference type="Proteomes" id="UP000027361"/>
    </source>
</evidence>
<dbReference type="STRING" id="1037660.A0A066WPE7"/>
<dbReference type="RefSeq" id="XP_013245683.1">
    <property type="nucleotide sequence ID" value="XM_013390229.1"/>
</dbReference>
<dbReference type="PANTHER" id="PTHR32183">
    <property type="match status" value="1"/>
</dbReference>
<dbReference type="GO" id="GO:0008757">
    <property type="term" value="F:S-adenosylmethionine-dependent methyltransferase activity"/>
    <property type="evidence" value="ECO:0007669"/>
    <property type="project" value="InterPro"/>
</dbReference>
<dbReference type="InterPro" id="IPR029063">
    <property type="entry name" value="SAM-dependent_MTases_sf"/>
</dbReference>
<dbReference type="HOGENOM" id="CLU_056435_1_1_1"/>
<dbReference type="GO" id="GO:0032259">
    <property type="term" value="P:methylation"/>
    <property type="evidence" value="ECO:0007669"/>
    <property type="project" value="UniProtKB-KW"/>
</dbReference>
<protein>
    <submittedName>
        <fullName evidence="5">S-adenosyl-L-methionine-dependent methyltransferase</fullName>
    </submittedName>
</protein>
<dbReference type="AlphaFoldDB" id="A0A066WPE7"/>
<feature type="non-terminal residue" evidence="5">
    <location>
        <position position="1"/>
    </location>
</feature>
<name>A0A066WPE7_TILAU</name>
<accession>A0A066WPE7</accession>
<proteinExistence type="predicted"/>
<gene>
    <name evidence="5" type="ORF">K437DRAFT_210465</name>
</gene>
<keyword evidence="6" id="KW-1185">Reference proteome</keyword>
<dbReference type="OrthoDB" id="276151at2759"/>
<dbReference type="Proteomes" id="UP000027361">
    <property type="component" value="Unassembled WGS sequence"/>
</dbReference>